<evidence type="ECO:0000256" key="6">
    <source>
        <dbReference type="SAM" id="Phobius"/>
    </source>
</evidence>
<reference evidence="9" key="2">
    <citation type="submission" date="2020-09" db="EMBL/GenBank/DDBJ databases">
        <authorList>
            <person name="Sun Q."/>
            <person name="Zhou Y."/>
        </authorList>
    </citation>
    <scope>NUCLEOTIDE SEQUENCE</scope>
    <source>
        <strain evidence="9">CGMCC 1.15367</strain>
    </source>
</reference>
<protein>
    <submittedName>
        <fullName evidence="9">ABC transporter</fullName>
    </submittedName>
</protein>
<feature type="domain" description="ABC transporter" evidence="7">
    <location>
        <begin position="358"/>
        <end position="578"/>
    </location>
</feature>
<sequence length="585" mass="65192">MITLAFWKSPQRNKILLLALALVFVVGAVAYAQIWLNAWNRPFYDALARKDFPAFVRQLGVFAGLASVLLALNVAQLWLNQTGKVALREGLVHDLLDEWLKPLRAFRLSNAGEIGANPDQRIHEDARHLTELSVDLGIGLLQATLLLLSFVGVLWSLSRSLVLHIGGQSFTLPGYMVWSALLYAGAASLLSWWVGRPLIQLNAARYAREAELRFALVRINESVRSIAAYGGEGDERARVETIFQTVLATSRRIVGAVTRLTWVTAGYGWFTLIAPILVATPIYFNPNANLSFGELMMIVGAFNQVQQSLRWFVDNFSVIADWRATLIRISSFRRTILAIDTLGRTEGRITFEKDGPCFRFENLCIAAPECCRLKETAVELKRGERVSVVSETGQQHSLLFSTLAGLWPWGSGRIVHPPRRSVMFMPAQAYMPPGTLRAAITYPHSERTQDIGKIAKAFEALGLERRLGALDKVDRWDQLGNDERQRLAFVRVILQRPDWLVLDDVLDPLEDETRARVEALFDNELKDMGIISLGDAEPDKLFTRVLHLVANPAGECFEPVASAQAAAKAAVQEPERSAQQTVPAQ</sequence>
<dbReference type="SUPFAM" id="SSF52540">
    <property type="entry name" value="P-loop containing nucleoside triphosphate hydrolases"/>
    <property type="match status" value="1"/>
</dbReference>
<dbReference type="GO" id="GO:0016887">
    <property type="term" value="F:ATP hydrolysis activity"/>
    <property type="evidence" value="ECO:0007669"/>
    <property type="project" value="InterPro"/>
</dbReference>
<evidence type="ECO:0000256" key="1">
    <source>
        <dbReference type="ARBA" id="ARBA00004651"/>
    </source>
</evidence>
<evidence type="ECO:0000259" key="7">
    <source>
        <dbReference type="PROSITE" id="PS50893"/>
    </source>
</evidence>
<reference evidence="9" key="1">
    <citation type="journal article" date="2014" name="Int. J. Syst. Evol. Microbiol.">
        <title>Complete genome sequence of Corynebacterium casei LMG S-19264T (=DSM 44701T), isolated from a smear-ripened cheese.</title>
        <authorList>
            <consortium name="US DOE Joint Genome Institute (JGI-PGF)"/>
            <person name="Walter F."/>
            <person name="Albersmeier A."/>
            <person name="Kalinowski J."/>
            <person name="Ruckert C."/>
        </authorList>
    </citation>
    <scope>NUCLEOTIDE SEQUENCE</scope>
    <source>
        <strain evidence="9">CGMCC 1.15367</strain>
    </source>
</reference>
<comment type="subcellular location">
    <subcellularLocation>
        <location evidence="1">Cell membrane</location>
        <topology evidence="1">Multi-pass membrane protein</topology>
    </subcellularLocation>
</comment>
<evidence type="ECO:0000256" key="3">
    <source>
        <dbReference type="ARBA" id="ARBA00022692"/>
    </source>
</evidence>
<feature type="transmembrane region" description="Helical" evidence="6">
    <location>
        <begin position="56"/>
        <end position="79"/>
    </location>
</feature>
<keyword evidence="5 6" id="KW-0472">Membrane</keyword>
<evidence type="ECO:0000256" key="2">
    <source>
        <dbReference type="ARBA" id="ARBA00022448"/>
    </source>
</evidence>
<dbReference type="RefSeq" id="WP_188908771.1">
    <property type="nucleotide sequence ID" value="NZ_BMIQ01000003.1"/>
</dbReference>
<keyword evidence="10" id="KW-1185">Reference proteome</keyword>
<dbReference type="EMBL" id="BMIQ01000003">
    <property type="protein sequence ID" value="GGE04514.1"/>
    <property type="molecule type" value="Genomic_DNA"/>
</dbReference>
<dbReference type="Proteomes" id="UP000644699">
    <property type="component" value="Unassembled WGS sequence"/>
</dbReference>
<dbReference type="GO" id="GO:0005886">
    <property type="term" value="C:plasma membrane"/>
    <property type="evidence" value="ECO:0007669"/>
    <property type="project" value="UniProtKB-SubCell"/>
</dbReference>
<dbReference type="PANTHER" id="PTHR11384">
    <property type="entry name" value="ATP-BINDING CASSETTE, SUB-FAMILY D MEMBER"/>
    <property type="match status" value="1"/>
</dbReference>
<dbReference type="GO" id="GO:0005524">
    <property type="term" value="F:ATP binding"/>
    <property type="evidence" value="ECO:0007669"/>
    <property type="project" value="InterPro"/>
</dbReference>
<dbReference type="InterPro" id="IPR050835">
    <property type="entry name" value="ABC_transporter_sub-D"/>
</dbReference>
<dbReference type="InterPro" id="IPR036640">
    <property type="entry name" value="ABC1_TM_sf"/>
</dbReference>
<proteinExistence type="predicted"/>
<dbReference type="GO" id="GO:0140359">
    <property type="term" value="F:ABC-type transporter activity"/>
    <property type="evidence" value="ECO:0007669"/>
    <property type="project" value="InterPro"/>
</dbReference>
<evidence type="ECO:0000313" key="10">
    <source>
        <dbReference type="Proteomes" id="UP000644699"/>
    </source>
</evidence>
<comment type="caution">
    <text evidence="9">The sequence shown here is derived from an EMBL/GenBank/DDBJ whole genome shotgun (WGS) entry which is preliminary data.</text>
</comment>
<feature type="transmembrane region" description="Helical" evidence="6">
    <location>
        <begin position="175"/>
        <end position="195"/>
    </location>
</feature>
<feature type="transmembrane region" description="Helical" evidence="6">
    <location>
        <begin position="136"/>
        <end position="155"/>
    </location>
</feature>
<dbReference type="AlphaFoldDB" id="A0A916ZME8"/>
<dbReference type="Gene3D" id="1.20.1560.10">
    <property type="entry name" value="ABC transporter type 1, transmembrane domain"/>
    <property type="match status" value="1"/>
</dbReference>
<dbReference type="InterPro" id="IPR003439">
    <property type="entry name" value="ABC_transporter-like_ATP-bd"/>
</dbReference>
<keyword evidence="4 6" id="KW-1133">Transmembrane helix</keyword>
<keyword evidence="3 6" id="KW-0812">Transmembrane</keyword>
<evidence type="ECO:0000259" key="8">
    <source>
        <dbReference type="PROSITE" id="PS50929"/>
    </source>
</evidence>
<dbReference type="PROSITE" id="PS50893">
    <property type="entry name" value="ABC_TRANSPORTER_2"/>
    <property type="match status" value="1"/>
</dbReference>
<dbReference type="PANTHER" id="PTHR11384:SF59">
    <property type="entry name" value="LYSOSOMAL COBALAMIN TRANSPORTER ABCD4"/>
    <property type="match status" value="1"/>
</dbReference>
<accession>A0A916ZME8</accession>
<dbReference type="InterPro" id="IPR027417">
    <property type="entry name" value="P-loop_NTPase"/>
</dbReference>
<evidence type="ECO:0000313" key="9">
    <source>
        <dbReference type="EMBL" id="GGE04514.1"/>
    </source>
</evidence>
<dbReference type="SUPFAM" id="SSF90123">
    <property type="entry name" value="ABC transporter transmembrane region"/>
    <property type="match status" value="1"/>
</dbReference>
<dbReference type="InterPro" id="IPR011527">
    <property type="entry name" value="ABC1_TM_dom"/>
</dbReference>
<evidence type="ECO:0000256" key="4">
    <source>
        <dbReference type="ARBA" id="ARBA00022989"/>
    </source>
</evidence>
<dbReference type="Gene3D" id="3.40.50.300">
    <property type="entry name" value="P-loop containing nucleotide triphosphate hydrolases"/>
    <property type="match status" value="1"/>
</dbReference>
<gene>
    <name evidence="9" type="ORF">GCM10011390_24330</name>
</gene>
<feature type="domain" description="ABC transmembrane type-1" evidence="8">
    <location>
        <begin position="20"/>
        <end position="321"/>
    </location>
</feature>
<dbReference type="Pfam" id="PF06472">
    <property type="entry name" value="ABC_membrane_2"/>
    <property type="match status" value="1"/>
</dbReference>
<name>A0A916ZME8_9HYPH</name>
<dbReference type="PROSITE" id="PS50929">
    <property type="entry name" value="ABC_TM1F"/>
    <property type="match status" value="1"/>
</dbReference>
<organism evidence="9 10">
    <name type="scientific">Aureimonas endophytica</name>
    <dbReference type="NCBI Taxonomy" id="2027858"/>
    <lineage>
        <taxon>Bacteria</taxon>
        <taxon>Pseudomonadati</taxon>
        <taxon>Pseudomonadota</taxon>
        <taxon>Alphaproteobacteria</taxon>
        <taxon>Hyphomicrobiales</taxon>
        <taxon>Aurantimonadaceae</taxon>
        <taxon>Aureimonas</taxon>
    </lineage>
</organism>
<feature type="transmembrane region" description="Helical" evidence="6">
    <location>
        <begin position="260"/>
        <end position="284"/>
    </location>
</feature>
<evidence type="ECO:0000256" key="5">
    <source>
        <dbReference type="ARBA" id="ARBA00023136"/>
    </source>
</evidence>
<keyword evidence="2" id="KW-0813">Transport</keyword>